<comment type="caution">
    <text evidence="1">The sequence shown here is derived from an EMBL/GenBank/DDBJ whole genome shotgun (WGS) entry which is preliminary data.</text>
</comment>
<dbReference type="Proteomes" id="UP000318717">
    <property type="component" value="Unassembled WGS sequence"/>
</dbReference>
<protein>
    <submittedName>
        <fullName evidence="1">Uncharacterized protein</fullName>
    </submittedName>
</protein>
<dbReference type="EMBL" id="BJLF01000003">
    <property type="protein sequence ID" value="GEA50042.1"/>
    <property type="molecule type" value="Genomic_DNA"/>
</dbReference>
<evidence type="ECO:0000313" key="2">
    <source>
        <dbReference type="Proteomes" id="UP000318717"/>
    </source>
</evidence>
<gene>
    <name evidence="1" type="ORF">VIN01S_08460</name>
</gene>
<proteinExistence type="predicted"/>
<accession>A0A4Y3HTG4</accession>
<organism evidence="1 2">
    <name type="scientific">Vibrio inusitatus NBRC 102082</name>
    <dbReference type="NCBI Taxonomy" id="1219070"/>
    <lineage>
        <taxon>Bacteria</taxon>
        <taxon>Pseudomonadati</taxon>
        <taxon>Pseudomonadota</taxon>
        <taxon>Gammaproteobacteria</taxon>
        <taxon>Vibrionales</taxon>
        <taxon>Vibrionaceae</taxon>
        <taxon>Vibrio</taxon>
    </lineage>
</organism>
<name>A0A4Y3HTG4_9VIBR</name>
<dbReference type="RefSeq" id="WP_141344400.1">
    <property type="nucleotide sequence ID" value="NZ_BJLF01000003.1"/>
</dbReference>
<dbReference type="OrthoDB" id="9995622at2"/>
<keyword evidence="2" id="KW-1185">Reference proteome</keyword>
<dbReference type="AlphaFoldDB" id="A0A4Y3HTG4"/>
<evidence type="ECO:0000313" key="1">
    <source>
        <dbReference type="EMBL" id="GEA50042.1"/>
    </source>
</evidence>
<reference evidence="1 2" key="1">
    <citation type="submission" date="2019-06" db="EMBL/GenBank/DDBJ databases">
        <title>Whole genome shotgun sequence of Vibrio inusitatus NBRC 102082.</title>
        <authorList>
            <person name="Hosoyama A."/>
            <person name="Uohara A."/>
            <person name="Ohji S."/>
            <person name="Ichikawa N."/>
        </authorList>
    </citation>
    <scope>NUCLEOTIDE SEQUENCE [LARGE SCALE GENOMIC DNA]</scope>
    <source>
        <strain evidence="1 2">NBRC 102082</strain>
    </source>
</reference>
<sequence length="187" mass="21707">MIATQIKPDETQTELSKLLQDVHKELIIAHHQAPKPADKKRATLEIGILLVRARAEFSSDKLYGDWVKCNIIEKCDTGIKKPTRQTLYRYQQLAKFTEDLDSFEERFKRCLDVGFTNVYKLVKEEHKGLLGEFQNGAVEAKDLDRKLNPSKYLKQQDNLFVGIKKDLINLSDEQREELLKMLQEIDS</sequence>